<protein>
    <recommendedName>
        <fullName evidence="1">Uracil-DNA glycosylase-like domain-containing protein</fullName>
    </recommendedName>
</protein>
<proteinExistence type="predicted"/>
<dbReference type="EMBL" id="LAZR01001455">
    <property type="protein sequence ID" value="KKN44382.1"/>
    <property type="molecule type" value="Genomic_DNA"/>
</dbReference>
<dbReference type="InterPro" id="IPR036895">
    <property type="entry name" value="Uracil-DNA_glycosylase-like_sf"/>
</dbReference>
<reference evidence="2" key="1">
    <citation type="journal article" date="2015" name="Nature">
        <title>Complex archaea that bridge the gap between prokaryotes and eukaryotes.</title>
        <authorList>
            <person name="Spang A."/>
            <person name="Saw J.H."/>
            <person name="Jorgensen S.L."/>
            <person name="Zaremba-Niedzwiedzka K."/>
            <person name="Martijn J."/>
            <person name="Lind A.E."/>
            <person name="van Eijk R."/>
            <person name="Schleper C."/>
            <person name="Guy L."/>
            <person name="Ettema T.J."/>
        </authorList>
    </citation>
    <scope>NUCLEOTIDE SEQUENCE</scope>
</reference>
<name>A0A0F9R528_9ZZZZ</name>
<sequence>MSDKLNKYMQASLDQGPLLRTAFIGQAMPRNKLTPHDWPSLNQWLYSVGITGDDIERHFLYSALVGYFPGAVNGSHIAPSKEDIDDERQRLKESLMAFGPEVVVPVGKLSILSCLNESGGPLSKYIGNWYMANPYGLYGRELPIVPLPHPSGASTWVYIDGHRELLNTALLLLCVVVNGKIPTEGRH</sequence>
<feature type="domain" description="Uracil-DNA glycosylase-like" evidence="1">
    <location>
        <begin position="39"/>
        <end position="156"/>
    </location>
</feature>
<dbReference type="Gene3D" id="3.40.470.10">
    <property type="entry name" value="Uracil-DNA glycosylase-like domain"/>
    <property type="match status" value="1"/>
</dbReference>
<dbReference type="Pfam" id="PF03167">
    <property type="entry name" value="UDG"/>
    <property type="match status" value="1"/>
</dbReference>
<comment type="caution">
    <text evidence="2">The sequence shown here is derived from an EMBL/GenBank/DDBJ whole genome shotgun (WGS) entry which is preliminary data.</text>
</comment>
<dbReference type="AlphaFoldDB" id="A0A0F9R528"/>
<evidence type="ECO:0000313" key="2">
    <source>
        <dbReference type="EMBL" id="KKN44382.1"/>
    </source>
</evidence>
<gene>
    <name evidence="2" type="ORF">LCGC14_0693780</name>
</gene>
<dbReference type="SUPFAM" id="SSF52141">
    <property type="entry name" value="Uracil-DNA glycosylase-like"/>
    <property type="match status" value="1"/>
</dbReference>
<evidence type="ECO:0000259" key="1">
    <source>
        <dbReference type="Pfam" id="PF03167"/>
    </source>
</evidence>
<dbReference type="InterPro" id="IPR005122">
    <property type="entry name" value="Uracil-DNA_glycosylase-like"/>
</dbReference>
<organism evidence="2">
    <name type="scientific">marine sediment metagenome</name>
    <dbReference type="NCBI Taxonomy" id="412755"/>
    <lineage>
        <taxon>unclassified sequences</taxon>
        <taxon>metagenomes</taxon>
        <taxon>ecological metagenomes</taxon>
    </lineage>
</organism>
<accession>A0A0F9R528</accession>